<dbReference type="SUPFAM" id="SSF101936">
    <property type="entry name" value="DNA-binding pseudobarrel domain"/>
    <property type="match status" value="1"/>
</dbReference>
<dbReference type="Gene3D" id="2.40.330.10">
    <property type="entry name" value="DNA-binding pseudobarrel domain"/>
    <property type="match status" value="1"/>
</dbReference>
<sequence length="230" mass="26732">MVGDRKRNRKEANMGKGSKASTSKDHDEDIATTLEAKNKNKKRKCVVDNGRATSNPKPKEYAEPKSLQSTPESRIYAYELPKRPPVQSNIDSLVKNNEYSKPFEKQLQENDIKQHYRLFLSQKAVRKFLFPLLKDEELRGFVRQGIPVTAYDVQGNAFPMEFKQTSCKNKYHILTQGWAEFCDEHGLRALKDFVTLWMFRHKETDRLCFVISLRTIDDLDHGIKPRPINN</sequence>
<dbReference type="OrthoDB" id="668173at2759"/>
<evidence type="ECO:0000256" key="4">
    <source>
        <dbReference type="ARBA" id="ARBA00023163"/>
    </source>
</evidence>
<keyword evidence="2" id="KW-0805">Transcription regulation</keyword>
<dbReference type="SMART" id="SM01019">
    <property type="entry name" value="B3"/>
    <property type="match status" value="1"/>
</dbReference>
<evidence type="ECO:0000313" key="8">
    <source>
        <dbReference type="EMBL" id="KAF3943039.1"/>
    </source>
</evidence>
<keyword evidence="4" id="KW-0804">Transcription</keyword>
<reference evidence="8" key="1">
    <citation type="submission" date="2020-03" db="EMBL/GenBank/DDBJ databases">
        <title>Castanea mollissima Vanexum genome sequencing.</title>
        <authorList>
            <person name="Staton M."/>
        </authorList>
    </citation>
    <scope>NUCLEOTIDE SEQUENCE</scope>
    <source>
        <tissue evidence="8">Leaf</tissue>
    </source>
</reference>
<gene>
    <name evidence="8" type="ORF">CMV_030365</name>
</gene>
<proteinExistence type="predicted"/>
<feature type="region of interest" description="Disordered" evidence="6">
    <location>
        <begin position="1"/>
        <end position="70"/>
    </location>
</feature>
<dbReference type="EMBL" id="JRKL02013163">
    <property type="protein sequence ID" value="KAF3943039.1"/>
    <property type="molecule type" value="Genomic_DNA"/>
</dbReference>
<dbReference type="InterPro" id="IPR005508">
    <property type="entry name" value="At2g31720-like"/>
</dbReference>
<accession>A0A8J4Q7M7</accession>
<comment type="subcellular location">
    <subcellularLocation>
        <location evidence="1">Nucleus</location>
    </subcellularLocation>
</comment>
<keyword evidence="5" id="KW-0539">Nucleus</keyword>
<dbReference type="InterPro" id="IPR015300">
    <property type="entry name" value="DNA-bd_pseudobarrel_sf"/>
</dbReference>
<dbReference type="CDD" id="cd10017">
    <property type="entry name" value="B3_DNA"/>
    <property type="match status" value="1"/>
</dbReference>
<dbReference type="GO" id="GO:0003677">
    <property type="term" value="F:DNA binding"/>
    <property type="evidence" value="ECO:0007669"/>
    <property type="project" value="UniProtKB-KW"/>
</dbReference>
<evidence type="ECO:0000256" key="1">
    <source>
        <dbReference type="ARBA" id="ARBA00004123"/>
    </source>
</evidence>
<keyword evidence="9" id="KW-1185">Reference proteome</keyword>
<comment type="caution">
    <text evidence="8">The sequence shown here is derived from an EMBL/GenBank/DDBJ whole genome shotgun (WGS) entry which is preliminary data.</text>
</comment>
<feature type="domain" description="TF-B3" evidence="7">
    <location>
        <begin position="103"/>
        <end position="215"/>
    </location>
</feature>
<protein>
    <recommendedName>
        <fullName evidence="7">TF-B3 domain-containing protein</fullName>
    </recommendedName>
</protein>
<keyword evidence="3" id="KW-0238">DNA-binding</keyword>
<evidence type="ECO:0000313" key="9">
    <source>
        <dbReference type="Proteomes" id="UP000737018"/>
    </source>
</evidence>
<dbReference type="GO" id="GO:0005634">
    <property type="term" value="C:nucleus"/>
    <property type="evidence" value="ECO:0007669"/>
    <property type="project" value="UniProtKB-SubCell"/>
</dbReference>
<dbReference type="InterPro" id="IPR003340">
    <property type="entry name" value="B3_DNA-bd"/>
</dbReference>
<evidence type="ECO:0000256" key="2">
    <source>
        <dbReference type="ARBA" id="ARBA00023015"/>
    </source>
</evidence>
<evidence type="ECO:0000256" key="3">
    <source>
        <dbReference type="ARBA" id="ARBA00023125"/>
    </source>
</evidence>
<dbReference type="PANTHER" id="PTHR31541">
    <property type="entry name" value="B3 DOMAIN PLANT PROTEIN-RELATED"/>
    <property type="match status" value="1"/>
</dbReference>
<organism evidence="8 9">
    <name type="scientific">Castanea mollissima</name>
    <name type="common">Chinese chestnut</name>
    <dbReference type="NCBI Taxonomy" id="60419"/>
    <lineage>
        <taxon>Eukaryota</taxon>
        <taxon>Viridiplantae</taxon>
        <taxon>Streptophyta</taxon>
        <taxon>Embryophyta</taxon>
        <taxon>Tracheophyta</taxon>
        <taxon>Spermatophyta</taxon>
        <taxon>Magnoliopsida</taxon>
        <taxon>eudicotyledons</taxon>
        <taxon>Gunneridae</taxon>
        <taxon>Pentapetalae</taxon>
        <taxon>rosids</taxon>
        <taxon>fabids</taxon>
        <taxon>Fagales</taxon>
        <taxon>Fagaceae</taxon>
        <taxon>Castanea</taxon>
    </lineage>
</organism>
<evidence type="ECO:0000259" key="7">
    <source>
        <dbReference type="SMART" id="SM01019"/>
    </source>
</evidence>
<evidence type="ECO:0000256" key="5">
    <source>
        <dbReference type="ARBA" id="ARBA00023242"/>
    </source>
</evidence>
<evidence type="ECO:0000256" key="6">
    <source>
        <dbReference type="SAM" id="MobiDB-lite"/>
    </source>
</evidence>
<dbReference type="AlphaFoldDB" id="A0A8J4Q7M7"/>
<name>A0A8J4Q7M7_9ROSI</name>
<dbReference type="PANTHER" id="PTHR31541:SF28">
    <property type="entry name" value="TF-B3 DOMAIN-CONTAINING PROTEIN"/>
    <property type="match status" value="1"/>
</dbReference>
<dbReference type="Proteomes" id="UP000737018">
    <property type="component" value="Unassembled WGS sequence"/>
</dbReference>
<dbReference type="Pfam" id="PF02362">
    <property type="entry name" value="B3"/>
    <property type="match status" value="1"/>
</dbReference>